<feature type="transmembrane region" description="Helical" evidence="1">
    <location>
        <begin position="28"/>
        <end position="46"/>
    </location>
</feature>
<evidence type="ECO:0000313" key="2">
    <source>
        <dbReference type="EMBL" id="RAJ19079.1"/>
    </source>
</evidence>
<keyword evidence="1" id="KW-0472">Membrane</keyword>
<name>A0A1A7R1F9_9FLAO</name>
<comment type="caution">
    <text evidence="2">The sequence shown here is derived from an EMBL/GenBank/DDBJ whole genome shotgun (WGS) entry which is preliminary data.</text>
</comment>
<dbReference type="STRING" id="49280.A9996_08710"/>
<protein>
    <submittedName>
        <fullName evidence="2">Putative membrane protein</fullName>
    </submittedName>
</protein>
<reference evidence="2 3" key="1">
    <citation type="submission" date="2018-06" db="EMBL/GenBank/DDBJ databases">
        <title>Genomic Encyclopedia of Archaeal and Bacterial Type Strains, Phase II (KMG-II): from individual species to whole genera.</title>
        <authorList>
            <person name="Goeker M."/>
        </authorList>
    </citation>
    <scope>NUCLEOTIDE SEQUENCE [LARGE SCALE GENOMIC DNA]</scope>
    <source>
        <strain evidence="2 3">DSM 12408</strain>
    </source>
</reference>
<evidence type="ECO:0000256" key="1">
    <source>
        <dbReference type="SAM" id="Phobius"/>
    </source>
</evidence>
<feature type="transmembrane region" description="Helical" evidence="1">
    <location>
        <begin position="89"/>
        <end position="110"/>
    </location>
</feature>
<dbReference type="PANTHER" id="PTHR37309:SF1">
    <property type="entry name" value="SLR0284 PROTEIN"/>
    <property type="match status" value="1"/>
</dbReference>
<accession>A0A1A7R1F9</accession>
<feature type="transmembrane region" description="Helical" evidence="1">
    <location>
        <begin position="53"/>
        <end position="77"/>
    </location>
</feature>
<gene>
    <name evidence="2" type="ORF">LX77_03703</name>
</gene>
<dbReference type="InterPro" id="IPR007165">
    <property type="entry name" value="Phage_holin_4_2"/>
</dbReference>
<dbReference type="Pfam" id="PF04020">
    <property type="entry name" value="Phage_holin_4_2"/>
    <property type="match status" value="1"/>
</dbReference>
<keyword evidence="1" id="KW-1133">Transmembrane helix</keyword>
<dbReference type="EMBL" id="QLLQ01000025">
    <property type="protein sequence ID" value="RAJ19079.1"/>
    <property type="molecule type" value="Genomic_DNA"/>
</dbReference>
<dbReference type="PANTHER" id="PTHR37309">
    <property type="entry name" value="SLR0284 PROTEIN"/>
    <property type="match status" value="1"/>
</dbReference>
<dbReference type="RefSeq" id="WP_066433247.1">
    <property type="nucleotide sequence ID" value="NZ_LZRN01000014.1"/>
</dbReference>
<sequence length="115" mass="12402">MNLIIRLLLTAIAVVVLAKFLPGVEVAGFTSAIIVAIVLAVLNAILKPILVILTLPITILTLGLFLLVINACIILLADEFLGGFEVNGFWIALLFSLLLSFLQSLLFSLLDKDKN</sequence>
<proteinExistence type="predicted"/>
<evidence type="ECO:0000313" key="3">
    <source>
        <dbReference type="Proteomes" id="UP000248987"/>
    </source>
</evidence>
<keyword evidence="1" id="KW-0812">Transmembrane</keyword>
<dbReference type="AlphaFoldDB" id="A0A1A7R1F9"/>
<dbReference type="Proteomes" id="UP000248987">
    <property type="component" value="Unassembled WGS sequence"/>
</dbReference>
<keyword evidence="3" id="KW-1185">Reference proteome</keyword>
<organism evidence="2 3">
    <name type="scientific">Gelidibacter algens</name>
    <dbReference type="NCBI Taxonomy" id="49280"/>
    <lineage>
        <taxon>Bacteria</taxon>
        <taxon>Pseudomonadati</taxon>
        <taxon>Bacteroidota</taxon>
        <taxon>Flavobacteriia</taxon>
        <taxon>Flavobacteriales</taxon>
        <taxon>Flavobacteriaceae</taxon>
        <taxon>Gelidibacter</taxon>
    </lineage>
</organism>